<evidence type="ECO:0000256" key="1">
    <source>
        <dbReference type="HAMAP-Rule" id="MF_02210"/>
    </source>
</evidence>
<evidence type="ECO:0000313" key="5">
    <source>
        <dbReference type="Proteomes" id="UP000312102"/>
    </source>
</evidence>
<comment type="catalytic activity">
    <reaction evidence="1 2">
        <text>N-terminal L-alanyl-[ribosomal protein bS18] + acetyl-CoA = N-terminal N(alpha)-acetyl-L-alanyl-[ribosomal protein bS18] + CoA + H(+)</text>
        <dbReference type="Rhea" id="RHEA:43756"/>
        <dbReference type="Rhea" id="RHEA-COMP:10676"/>
        <dbReference type="Rhea" id="RHEA-COMP:10677"/>
        <dbReference type="ChEBI" id="CHEBI:15378"/>
        <dbReference type="ChEBI" id="CHEBI:57287"/>
        <dbReference type="ChEBI" id="CHEBI:57288"/>
        <dbReference type="ChEBI" id="CHEBI:64718"/>
        <dbReference type="ChEBI" id="CHEBI:83683"/>
        <dbReference type="EC" id="2.3.1.266"/>
    </reaction>
</comment>
<dbReference type="PANTHER" id="PTHR43617">
    <property type="entry name" value="L-AMINO ACID N-ACETYLTRANSFERASE"/>
    <property type="match status" value="1"/>
</dbReference>
<dbReference type="KEGG" id="mrk:FIT61_05480"/>
<comment type="similarity">
    <text evidence="1 2">Belongs to the acetyltransferase family. RimI subfamily.</text>
</comment>
<dbReference type="EC" id="2.3.1.266" evidence="1 2"/>
<organism evidence="4 5">
    <name type="scientific">Candidatus Methylopumilus rimovensis</name>
    <dbReference type="NCBI Taxonomy" id="2588535"/>
    <lineage>
        <taxon>Bacteria</taxon>
        <taxon>Pseudomonadati</taxon>
        <taxon>Pseudomonadota</taxon>
        <taxon>Betaproteobacteria</taxon>
        <taxon>Nitrosomonadales</taxon>
        <taxon>Methylophilaceae</taxon>
        <taxon>Candidatus Methylopumilus</taxon>
    </lineage>
</organism>
<dbReference type="Proteomes" id="UP000312102">
    <property type="component" value="Chromosome"/>
</dbReference>
<comment type="subcellular location">
    <subcellularLocation>
        <location evidence="1 2">Cytoplasm</location>
    </subcellularLocation>
</comment>
<gene>
    <name evidence="1 4" type="primary">rimI</name>
    <name evidence="4" type="ORF">FIT61_05480</name>
</gene>
<dbReference type="GO" id="GO:0005737">
    <property type="term" value="C:cytoplasm"/>
    <property type="evidence" value="ECO:0007669"/>
    <property type="project" value="UniProtKB-SubCell"/>
</dbReference>
<feature type="domain" description="N-acetyltransferase" evidence="3">
    <location>
        <begin position="1"/>
        <end position="145"/>
    </location>
</feature>
<comment type="function">
    <text evidence="1 2">Acetylates the N-terminal alanine of ribosomal protein bS18.</text>
</comment>
<proteinExistence type="inferred from homology"/>
<dbReference type="EMBL" id="CP040986">
    <property type="protein sequence ID" value="QDD13876.1"/>
    <property type="molecule type" value="Genomic_DNA"/>
</dbReference>
<sequence>MQFIEFKENDLSAIGLIENEVHAYPWTQGNFLDSIKSNHTCLMMKLNEEIIGYTVMMFVLDECHLLNISIKKSMQKKGYGSHLLKEVIHQANLAHAKTIYLEVRASNQTAIHLYDKHGFNEMSIRKDYYRAKEGREDALLMGLVI</sequence>
<feature type="binding site" evidence="1">
    <location>
        <begin position="76"/>
        <end position="81"/>
    </location>
    <ligand>
        <name>acetyl-CoA</name>
        <dbReference type="ChEBI" id="CHEBI:57288"/>
    </ligand>
</feature>
<dbReference type="InterPro" id="IPR043690">
    <property type="entry name" value="RimI"/>
</dbReference>
<keyword evidence="1" id="KW-0808">Transferase</keyword>
<dbReference type="AlphaFoldDB" id="A0AAE6KPP1"/>
<keyword evidence="1" id="KW-0012">Acyltransferase</keyword>
<dbReference type="Gene3D" id="3.40.630.30">
    <property type="match status" value="1"/>
</dbReference>
<dbReference type="GO" id="GO:0008999">
    <property type="term" value="F:protein-N-terminal-alanine acetyltransferase activity"/>
    <property type="evidence" value="ECO:0007669"/>
    <property type="project" value="UniProtKB-UniRule"/>
</dbReference>
<comment type="caution">
    <text evidence="1">Lacks conserved residue(s) required for the propagation of feature annotation.</text>
</comment>
<dbReference type="HAMAP" id="MF_02210">
    <property type="entry name" value="RimI"/>
    <property type="match status" value="1"/>
</dbReference>
<feature type="active site" description="Proton donor" evidence="1">
    <location>
        <position position="114"/>
    </location>
</feature>
<dbReference type="InterPro" id="IPR016181">
    <property type="entry name" value="Acyl_CoA_acyltransferase"/>
</dbReference>
<dbReference type="PANTHER" id="PTHR43617:SF35">
    <property type="entry name" value="[RIBOSOMAL PROTEIN BS18]-ALANINE N-ACETYLTRANSFERASE"/>
    <property type="match status" value="1"/>
</dbReference>
<keyword evidence="5" id="KW-1185">Reference proteome</keyword>
<dbReference type="InterPro" id="IPR000182">
    <property type="entry name" value="GNAT_dom"/>
</dbReference>
<keyword evidence="1 2" id="KW-0963">Cytoplasm</keyword>
<protein>
    <recommendedName>
        <fullName evidence="1 2">[Ribosomal protein bS18]-alanine N-acetyltransferase</fullName>
        <ecNumber evidence="1 2">2.3.1.266</ecNumber>
    </recommendedName>
</protein>
<name>A0AAE6KPP1_9PROT</name>
<accession>A0AAE6KPP1</accession>
<dbReference type="Pfam" id="PF00583">
    <property type="entry name" value="Acetyltransf_1"/>
    <property type="match status" value="1"/>
</dbReference>
<dbReference type="SUPFAM" id="SSF55729">
    <property type="entry name" value="Acyl-CoA N-acyltransferases (Nat)"/>
    <property type="match status" value="1"/>
</dbReference>
<feature type="binding site" evidence="1">
    <location>
        <position position="107"/>
    </location>
    <ligand>
        <name>acetyl-CoA</name>
        <dbReference type="ChEBI" id="CHEBI:57288"/>
    </ligand>
</feature>
<feature type="active site" description="Proton acceptor" evidence="1">
    <location>
        <position position="102"/>
    </location>
</feature>
<evidence type="ECO:0000256" key="2">
    <source>
        <dbReference type="RuleBase" id="RU363094"/>
    </source>
</evidence>
<dbReference type="NCBIfam" id="TIGR01575">
    <property type="entry name" value="rimI"/>
    <property type="match status" value="1"/>
</dbReference>
<dbReference type="InterPro" id="IPR050276">
    <property type="entry name" value="MshD_Acetyltransferase"/>
</dbReference>
<dbReference type="PROSITE" id="PS51186">
    <property type="entry name" value="GNAT"/>
    <property type="match status" value="1"/>
</dbReference>
<evidence type="ECO:0000259" key="3">
    <source>
        <dbReference type="PROSITE" id="PS51186"/>
    </source>
</evidence>
<dbReference type="InterPro" id="IPR006464">
    <property type="entry name" value="AcTrfase_RimI/Ard1"/>
</dbReference>
<dbReference type="CDD" id="cd04301">
    <property type="entry name" value="NAT_SF"/>
    <property type="match status" value="1"/>
</dbReference>
<evidence type="ECO:0000313" key="4">
    <source>
        <dbReference type="EMBL" id="QDD13876.1"/>
    </source>
</evidence>
<dbReference type="RefSeq" id="WP_139883722.1">
    <property type="nucleotide sequence ID" value="NZ_CP040986.1"/>
</dbReference>
<reference evidence="4 5" key="1">
    <citation type="journal article" date="2019" name="ISME J.">
        <title>Evolution in action: habitat transition from sediment to the pelagial leads to genome streamlining in Methylophilaceae.</title>
        <authorList>
            <person name="Salcher M."/>
            <person name="Schaefle D."/>
            <person name="Kaspar M."/>
            <person name="Neuenschwander S.M."/>
            <person name="Ghai R."/>
        </authorList>
    </citation>
    <scope>NUCLEOTIDE SEQUENCE [LARGE SCALE GENOMIC DNA]</scope>
    <source>
        <strain evidence="4 5">MMS-RI-1</strain>
    </source>
</reference>